<reference evidence="2" key="1">
    <citation type="journal article" date="2019" name="Int. J. Syst. Evol. Microbiol.">
        <title>The Global Catalogue of Microorganisms (GCM) 10K type strain sequencing project: providing services to taxonomists for standard genome sequencing and annotation.</title>
        <authorList>
            <consortium name="The Broad Institute Genomics Platform"/>
            <consortium name="The Broad Institute Genome Sequencing Center for Infectious Disease"/>
            <person name="Wu L."/>
            <person name="Ma J."/>
        </authorList>
    </citation>
    <scope>NUCLEOTIDE SEQUENCE [LARGE SCALE GENOMIC DNA]</scope>
    <source>
        <strain evidence="2">JCM 18303</strain>
    </source>
</reference>
<accession>A0ABP9R7W4</accession>
<name>A0ABP9R7W4_9PSEU</name>
<evidence type="ECO:0000313" key="1">
    <source>
        <dbReference type="EMBL" id="GAA5172568.1"/>
    </source>
</evidence>
<keyword evidence="2" id="KW-1185">Reference proteome</keyword>
<proteinExistence type="predicted"/>
<comment type="caution">
    <text evidence="1">The sequence shown here is derived from an EMBL/GenBank/DDBJ whole genome shotgun (WGS) entry which is preliminary data.</text>
</comment>
<dbReference type="EMBL" id="BAABJP010000051">
    <property type="protein sequence ID" value="GAA5172568.1"/>
    <property type="molecule type" value="Genomic_DNA"/>
</dbReference>
<protein>
    <submittedName>
        <fullName evidence="1">Uncharacterized protein</fullName>
    </submittedName>
</protein>
<organism evidence="1 2">
    <name type="scientific">Pseudonocardia eucalypti</name>
    <dbReference type="NCBI Taxonomy" id="648755"/>
    <lineage>
        <taxon>Bacteria</taxon>
        <taxon>Bacillati</taxon>
        <taxon>Actinomycetota</taxon>
        <taxon>Actinomycetes</taxon>
        <taxon>Pseudonocardiales</taxon>
        <taxon>Pseudonocardiaceae</taxon>
        <taxon>Pseudonocardia</taxon>
    </lineage>
</organism>
<dbReference type="Proteomes" id="UP001428817">
    <property type="component" value="Unassembled WGS sequence"/>
</dbReference>
<sequence>MADCRTNADAMQMECSAGADVPADEAGRPPRDSCRRPGAQRCAWSKGAALLLHYFCIAGTPCHPFVSPGGGGCVHSICIRRRSRNDSLTTSRPSRDTVASL</sequence>
<evidence type="ECO:0000313" key="2">
    <source>
        <dbReference type="Proteomes" id="UP001428817"/>
    </source>
</evidence>
<gene>
    <name evidence="1" type="ORF">GCM10023321_72620</name>
</gene>